<dbReference type="AlphaFoldDB" id="A0A1M6SWB0"/>
<dbReference type="Proteomes" id="UP000183952">
    <property type="component" value="Unassembled WGS sequence"/>
</dbReference>
<dbReference type="SUPFAM" id="SSF53920">
    <property type="entry name" value="Fe-only hydrogenase"/>
    <property type="match status" value="1"/>
</dbReference>
<dbReference type="Pfam" id="PF02256">
    <property type="entry name" value="Fe_hyd_SSU"/>
    <property type="match status" value="1"/>
</dbReference>
<dbReference type="Gene3D" id="3.40.50.1780">
    <property type="match status" value="1"/>
</dbReference>
<dbReference type="Gene3D" id="3.30.70.20">
    <property type="match status" value="2"/>
</dbReference>
<dbReference type="Pfam" id="PF14697">
    <property type="entry name" value="Fer4_21"/>
    <property type="match status" value="1"/>
</dbReference>
<feature type="domain" description="4Fe-4S ferredoxin-type" evidence="6">
    <location>
        <begin position="387"/>
        <end position="416"/>
    </location>
</feature>
<dbReference type="PROSITE" id="PS51379">
    <property type="entry name" value="4FE4S_FER_2"/>
    <property type="match status" value="4"/>
</dbReference>
<dbReference type="InterPro" id="IPR017896">
    <property type="entry name" value="4Fe4S_Fe-S-bd"/>
</dbReference>
<gene>
    <name evidence="7" type="ORF">SAMN02745248_02654</name>
</gene>
<evidence type="ECO:0000256" key="5">
    <source>
        <dbReference type="ARBA" id="ARBA00023014"/>
    </source>
</evidence>
<feature type="domain" description="4Fe-4S ferredoxin-type" evidence="6">
    <location>
        <begin position="14"/>
        <end position="44"/>
    </location>
</feature>
<keyword evidence="1" id="KW-0004">4Fe-4S</keyword>
<dbReference type="RefSeq" id="WP_072904537.1">
    <property type="nucleotide sequence ID" value="NZ_FRAD01000032.1"/>
</dbReference>
<evidence type="ECO:0000313" key="8">
    <source>
        <dbReference type="Proteomes" id="UP000183952"/>
    </source>
</evidence>
<dbReference type="InterPro" id="IPR009016">
    <property type="entry name" value="Fe_hydrogenase"/>
</dbReference>
<dbReference type="SUPFAM" id="SSF48674">
    <property type="entry name" value="Fe-only hydrogenase smaller subunit"/>
    <property type="match status" value="1"/>
</dbReference>
<dbReference type="GO" id="GO:0009055">
    <property type="term" value="F:electron transfer activity"/>
    <property type="evidence" value="ECO:0007669"/>
    <property type="project" value="InterPro"/>
</dbReference>
<dbReference type="InterPro" id="IPR050340">
    <property type="entry name" value="Cytosolic_Fe-S_CAF"/>
</dbReference>
<dbReference type="GO" id="GO:0005506">
    <property type="term" value="F:iron ion binding"/>
    <property type="evidence" value="ECO:0007669"/>
    <property type="project" value="InterPro"/>
</dbReference>
<evidence type="ECO:0000256" key="2">
    <source>
        <dbReference type="ARBA" id="ARBA00022723"/>
    </source>
</evidence>
<feature type="domain" description="4Fe-4S ferredoxin-type" evidence="6">
    <location>
        <begin position="55"/>
        <end position="84"/>
    </location>
</feature>
<organism evidence="7 8">
    <name type="scientific">Hathewaya proteolytica DSM 3090</name>
    <dbReference type="NCBI Taxonomy" id="1121331"/>
    <lineage>
        <taxon>Bacteria</taxon>
        <taxon>Bacillati</taxon>
        <taxon>Bacillota</taxon>
        <taxon>Clostridia</taxon>
        <taxon>Eubacteriales</taxon>
        <taxon>Clostridiaceae</taxon>
        <taxon>Hathewaya</taxon>
    </lineage>
</organism>
<proteinExistence type="predicted"/>
<dbReference type="InterPro" id="IPR036991">
    <property type="entry name" value="Fe_hydrogenase_ssu_sf"/>
</dbReference>
<dbReference type="Pfam" id="PF12838">
    <property type="entry name" value="Fer4_7"/>
    <property type="match status" value="1"/>
</dbReference>
<dbReference type="GO" id="GO:0008901">
    <property type="term" value="F:ferredoxin hydrogenase activity"/>
    <property type="evidence" value="ECO:0007669"/>
    <property type="project" value="InterPro"/>
</dbReference>
<name>A0A1M6SWB0_9CLOT</name>
<keyword evidence="5" id="KW-0411">Iron-sulfur</keyword>
<evidence type="ECO:0000256" key="1">
    <source>
        <dbReference type="ARBA" id="ARBA00022485"/>
    </source>
</evidence>
<dbReference type="Gene3D" id="3.40.950.10">
    <property type="entry name" value="Fe-only Hydrogenase (Larger Subunit), Chain L, domain 3"/>
    <property type="match status" value="1"/>
</dbReference>
<sequence length="528" mass="58400">MSKSNKISRIQSNNIIQINKKKCIGCTACAIACTEKTGISVLKTIEEGRRTVMPKQGTFANTGCIYCGQCTLICPTTAINVRNDINVVKEALASGKYLVLTDAPAAKVTLGEEFNLPIGTNVEGKIAASARKLGIQKVFQTDFGADMTILEEGTELIKRISAKEKLPMFTSCCPAWIRYAELFHPKILSYLSTAKSPQQMMGAAIKTYFADTFKVLPENIFTISIKPCTAKKYEAEKPNMGRDGYKDIDAVLTIREYADLLKEKGIDINAIPSEKADLFMGDYTGGAIIFGASGGVMESTLRTVTYYLKGDLSKVYDMKFTPVDGYTSVKEAQVTINNEPMKVAVISGLYEMDKFLNSDKWREYVFIEVMACPGGCVNGGGTPRIEKKSQINENKCISCGTCIENCPVGAIAYNVKGIAETNKNRCVGCTLCSKICRTKAIDIEYYDKATGKILENSYIDLRKAVLRQIDKDLPAKISDENPELQDMYKNYMGDPDDKKAESLLHTSYEDKSSELKVPLKRKIKRMKK</sequence>
<accession>A0A1M6SWB0</accession>
<dbReference type="STRING" id="1121331.SAMN02745248_02654"/>
<dbReference type="OrthoDB" id="9798098at2"/>
<dbReference type="InterPro" id="IPR008953">
    <property type="entry name" value="Fe_hydrogenase_HydB"/>
</dbReference>
<dbReference type="SUPFAM" id="SSF54862">
    <property type="entry name" value="4Fe-4S ferredoxins"/>
    <property type="match status" value="2"/>
</dbReference>
<dbReference type="InterPro" id="IPR013352">
    <property type="entry name" value="Fe_hydrogenase_subset"/>
</dbReference>
<dbReference type="InterPro" id="IPR003149">
    <property type="entry name" value="Fe_hydrogenase_ssu"/>
</dbReference>
<evidence type="ECO:0000256" key="4">
    <source>
        <dbReference type="ARBA" id="ARBA00023004"/>
    </source>
</evidence>
<dbReference type="FunFam" id="3.30.70.20:FF:000035">
    <property type="entry name" value="Iron hydrogenase 1"/>
    <property type="match status" value="1"/>
</dbReference>
<dbReference type="PROSITE" id="PS00198">
    <property type="entry name" value="4FE4S_FER_1"/>
    <property type="match status" value="2"/>
</dbReference>
<evidence type="ECO:0000259" key="6">
    <source>
        <dbReference type="PROSITE" id="PS51379"/>
    </source>
</evidence>
<dbReference type="Gene3D" id="4.10.260.20">
    <property type="entry name" value="Iron hydrogenase, small subunit"/>
    <property type="match status" value="1"/>
</dbReference>
<dbReference type="PANTHER" id="PTHR11615">
    <property type="entry name" value="NITRATE, FORMATE, IRON DEHYDROGENASE"/>
    <property type="match status" value="1"/>
</dbReference>
<protein>
    <submittedName>
        <fullName evidence="7">[FeFe] hydrogenase, group A</fullName>
    </submittedName>
</protein>
<dbReference type="NCBIfam" id="TIGR02512">
    <property type="entry name" value="FeFe_hydrog_A"/>
    <property type="match status" value="1"/>
</dbReference>
<dbReference type="SMART" id="SM00902">
    <property type="entry name" value="Fe_hyd_SSU"/>
    <property type="match status" value="1"/>
</dbReference>
<dbReference type="EMBL" id="FRAD01000032">
    <property type="protein sequence ID" value="SHK48973.1"/>
    <property type="molecule type" value="Genomic_DNA"/>
</dbReference>
<dbReference type="InterPro" id="IPR017900">
    <property type="entry name" value="4Fe4S_Fe_S_CS"/>
</dbReference>
<feature type="domain" description="4Fe-4S ferredoxin-type" evidence="6">
    <location>
        <begin position="417"/>
        <end position="446"/>
    </location>
</feature>
<dbReference type="InterPro" id="IPR004108">
    <property type="entry name" value="Fe_hydrogenase_lsu_C"/>
</dbReference>
<keyword evidence="2" id="KW-0479">Metal-binding</keyword>
<evidence type="ECO:0000256" key="3">
    <source>
        <dbReference type="ARBA" id="ARBA00022737"/>
    </source>
</evidence>
<keyword evidence="8" id="KW-1185">Reference proteome</keyword>
<dbReference type="GO" id="GO:0042597">
    <property type="term" value="C:periplasmic space"/>
    <property type="evidence" value="ECO:0007669"/>
    <property type="project" value="InterPro"/>
</dbReference>
<reference evidence="7 8" key="1">
    <citation type="submission" date="2016-11" db="EMBL/GenBank/DDBJ databases">
        <authorList>
            <person name="Jaros S."/>
            <person name="Januszkiewicz K."/>
            <person name="Wedrychowicz H."/>
        </authorList>
    </citation>
    <scope>NUCLEOTIDE SEQUENCE [LARGE SCALE GENOMIC DNA]</scope>
    <source>
        <strain evidence="7 8">DSM 3090</strain>
    </source>
</reference>
<dbReference type="GO" id="GO:0051539">
    <property type="term" value="F:4 iron, 4 sulfur cluster binding"/>
    <property type="evidence" value="ECO:0007669"/>
    <property type="project" value="UniProtKB-KW"/>
</dbReference>
<evidence type="ECO:0000313" key="7">
    <source>
        <dbReference type="EMBL" id="SHK48973.1"/>
    </source>
</evidence>
<keyword evidence="3" id="KW-0677">Repeat</keyword>
<dbReference type="Pfam" id="PF02906">
    <property type="entry name" value="Fe_hyd_lg_C"/>
    <property type="match status" value="1"/>
</dbReference>
<keyword evidence="4" id="KW-0408">Iron</keyword>